<dbReference type="Proteomes" id="UP000189513">
    <property type="component" value="Unassembled WGS sequence"/>
</dbReference>
<protein>
    <submittedName>
        <fullName evidence="1">CYFA0S25e00408g1_1</fullName>
    </submittedName>
</protein>
<sequence>MKRTNEYVDFDDESYDFANISLPSPQYSESELEMEVPPQSPTKKLRLPHQTHDLNVAIEDSVLEFVTPRGSERKKYRSQGRPLVLVFFGVMRDHLEQINDHHCTITRAFNAEIIGASTNLTNNEYLFPLINGTLVTKKFNARDPIGGGVYPRDMLVFFDKHGNKRHEVLLRYNGRSLIDRPVTELIKDVLEEMAAGEQMVH</sequence>
<name>A0A061BFJ6_CYBFA</name>
<accession>A0A061BFJ6</accession>
<dbReference type="EMBL" id="LK052910">
    <property type="protein sequence ID" value="CDR46657.1"/>
    <property type="molecule type" value="Genomic_DNA"/>
</dbReference>
<evidence type="ECO:0000313" key="2">
    <source>
        <dbReference type="EMBL" id="ONH69204.1"/>
    </source>
</evidence>
<evidence type="ECO:0000313" key="1">
    <source>
        <dbReference type="EMBL" id="CDR46657.1"/>
    </source>
</evidence>
<dbReference type="VEuPathDB" id="FungiDB:BON22_1051"/>
<gene>
    <name evidence="2" type="ORF">BON22_1051</name>
    <name evidence="1" type="ORF">CYFA0S_25e00408g</name>
</gene>
<keyword evidence="3" id="KW-1185">Reference proteome</keyword>
<dbReference type="EMBL" id="MPUK01000002">
    <property type="protein sequence ID" value="ONH69204.1"/>
    <property type="molecule type" value="Genomic_DNA"/>
</dbReference>
<evidence type="ECO:0000313" key="3">
    <source>
        <dbReference type="Proteomes" id="UP000189513"/>
    </source>
</evidence>
<dbReference type="AlphaFoldDB" id="A0A061BFJ6"/>
<organism evidence="1">
    <name type="scientific">Cyberlindnera fabianii</name>
    <name type="common">Yeast</name>
    <name type="synonym">Hansenula fabianii</name>
    <dbReference type="NCBI Taxonomy" id="36022"/>
    <lineage>
        <taxon>Eukaryota</taxon>
        <taxon>Fungi</taxon>
        <taxon>Dikarya</taxon>
        <taxon>Ascomycota</taxon>
        <taxon>Saccharomycotina</taxon>
        <taxon>Saccharomycetes</taxon>
        <taxon>Phaffomycetales</taxon>
        <taxon>Phaffomycetaceae</taxon>
        <taxon>Cyberlindnera</taxon>
    </lineage>
</organism>
<dbReference type="OrthoDB" id="3997115at2759"/>
<proteinExistence type="predicted"/>
<dbReference type="OMA" id="CTITRAF"/>
<reference evidence="3" key="2">
    <citation type="journal article" date="2017" name="Genome Announc.">
        <title>Genome sequences of Cyberlindnera fabianii 65, Pichia kudriavzevii 129, and Saccharomyces cerevisiae 131 isolated from fermented masau fruits in Zimbabwe.</title>
        <authorList>
            <person name="van Rijswijck I.M.H."/>
            <person name="Derks M.F.L."/>
            <person name="Abee T."/>
            <person name="de Ridder D."/>
            <person name="Smid E.J."/>
        </authorList>
    </citation>
    <scope>NUCLEOTIDE SEQUENCE [LARGE SCALE GENOMIC DNA]</scope>
    <source>
        <strain evidence="3">65</strain>
    </source>
</reference>
<reference evidence="2" key="3">
    <citation type="submission" date="2017-01" db="EMBL/GenBank/DDBJ databases">
        <authorList>
            <person name="Mah S.A."/>
            <person name="Swanson W.J."/>
            <person name="Moy G.W."/>
            <person name="Vacquier V.D."/>
        </authorList>
    </citation>
    <scope>NUCLEOTIDE SEQUENCE [LARGE SCALE GENOMIC DNA]</scope>
    <source>
        <strain evidence="2">65</strain>
    </source>
</reference>
<reference evidence="1" key="1">
    <citation type="journal article" date="2014" name="Genome Announc.">
        <title>Genome sequence of the yeast Cyberlindnera fabianii (Hansenula fabianii).</title>
        <authorList>
            <person name="Freel K.C."/>
            <person name="Sarilar V."/>
            <person name="Neuveglise C."/>
            <person name="Devillers H."/>
            <person name="Friedrich A."/>
            <person name="Schacherer J."/>
        </authorList>
    </citation>
    <scope>NUCLEOTIDE SEQUENCE</scope>
    <source>
        <strain evidence="1">YJS4271</strain>
    </source>
</reference>